<evidence type="ECO:0000256" key="4">
    <source>
        <dbReference type="SAM" id="MobiDB-lite"/>
    </source>
</evidence>
<dbReference type="InterPro" id="IPR018392">
    <property type="entry name" value="LysM"/>
</dbReference>
<feature type="domain" description="LysM" evidence="7">
    <location>
        <begin position="74"/>
        <end position="117"/>
    </location>
</feature>
<dbReference type="Pfam" id="PF05257">
    <property type="entry name" value="CHAP"/>
    <property type="match status" value="1"/>
</dbReference>
<evidence type="ECO:0000259" key="7">
    <source>
        <dbReference type="PROSITE" id="PS51782"/>
    </source>
</evidence>
<reference evidence="9" key="3">
    <citation type="submission" date="2018-03" db="EMBL/GenBank/DDBJ databases">
        <authorList>
            <person name="Naushad S."/>
        </authorList>
    </citation>
    <scope>NUCLEOTIDE SEQUENCE</scope>
    <source>
        <strain evidence="9">SNUC 1409</strain>
    </source>
</reference>
<gene>
    <name evidence="8" type="ORF">BUY44_03830</name>
    <name evidence="9" type="ORF">BUY47_04550</name>
    <name evidence="10" type="ORF">BUY48_01620</name>
</gene>
<evidence type="ECO:0000313" key="8">
    <source>
        <dbReference type="EMBL" id="PTE73914.1"/>
    </source>
</evidence>
<evidence type="ECO:0000259" key="6">
    <source>
        <dbReference type="PROSITE" id="PS50911"/>
    </source>
</evidence>
<dbReference type="InterPro" id="IPR038765">
    <property type="entry name" value="Papain-like_cys_pep_sf"/>
</dbReference>
<evidence type="ECO:0000256" key="1">
    <source>
        <dbReference type="ARBA" id="ARBA00022729"/>
    </source>
</evidence>
<dbReference type="PROSITE" id="PS51782">
    <property type="entry name" value="LYSM"/>
    <property type="match status" value="2"/>
</dbReference>
<comment type="caution">
    <text evidence="8">The sequence shown here is derived from an EMBL/GenBank/DDBJ whole genome shotgun (WGS) entry which is preliminary data.</text>
</comment>
<dbReference type="Proteomes" id="UP000243350">
    <property type="component" value="Unassembled WGS sequence"/>
</dbReference>
<dbReference type="Proteomes" id="UP000242547">
    <property type="component" value="Unassembled WGS sequence"/>
</dbReference>
<protein>
    <submittedName>
        <fullName evidence="8">CHAP domain-containing protein</fullName>
    </submittedName>
</protein>
<keyword evidence="2" id="KW-0378">Hydrolase</keyword>
<dbReference type="Gene3D" id="3.90.1720.10">
    <property type="entry name" value="endopeptidase domain like (from Nostoc punctiforme)"/>
    <property type="match status" value="1"/>
</dbReference>
<evidence type="ECO:0000313" key="11">
    <source>
        <dbReference type="Proteomes" id="UP000242088"/>
    </source>
</evidence>
<name>A0A2K4DUS8_9STAP</name>
<evidence type="ECO:0000313" key="10">
    <source>
        <dbReference type="EMBL" id="PTF16599.1"/>
    </source>
</evidence>
<dbReference type="SUPFAM" id="SSF54001">
    <property type="entry name" value="Cysteine proteinases"/>
    <property type="match status" value="1"/>
</dbReference>
<dbReference type="RefSeq" id="WP_103165455.1">
    <property type="nucleotide sequence ID" value="NZ_CP130489.1"/>
</dbReference>
<dbReference type="SUPFAM" id="SSF54106">
    <property type="entry name" value="LysM domain"/>
    <property type="match status" value="1"/>
</dbReference>
<dbReference type="CDD" id="cd00118">
    <property type="entry name" value="LysM"/>
    <property type="match status" value="1"/>
</dbReference>
<dbReference type="Gene3D" id="3.10.350.10">
    <property type="entry name" value="LysM domain"/>
    <property type="match status" value="1"/>
</dbReference>
<feature type="compositionally biased region" description="Low complexity" evidence="4">
    <location>
        <begin position="195"/>
        <end position="206"/>
    </location>
</feature>
<evidence type="ECO:0000256" key="3">
    <source>
        <dbReference type="ARBA" id="ARBA00023316"/>
    </source>
</evidence>
<dbReference type="Pfam" id="PF01476">
    <property type="entry name" value="LysM"/>
    <property type="match status" value="2"/>
</dbReference>
<dbReference type="AlphaFoldDB" id="A0A2K4DUS8"/>
<feature type="chain" id="PRO_5044576745" evidence="5">
    <location>
        <begin position="26"/>
        <end position="378"/>
    </location>
</feature>
<keyword evidence="1 5" id="KW-0732">Signal</keyword>
<evidence type="ECO:0000256" key="2">
    <source>
        <dbReference type="ARBA" id="ARBA00022801"/>
    </source>
</evidence>
<dbReference type="InterPro" id="IPR007921">
    <property type="entry name" value="CHAP_dom"/>
</dbReference>
<keyword evidence="11" id="KW-1185">Reference proteome</keyword>
<keyword evidence="3" id="KW-0961">Cell wall biogenesis/degradation</keyword>
<dbReference type="GO" id="GO:0016787">
    <property type="term" value="F:hydrolase activity"/>
    <property type="evidence" value="ECO:0007669"/>
    <property type="project" value="UniProtKB-KW"/>
</dbReference>
<dbReference type="EMBL" id="PYZI01000003">
    <property type="protein sequence ID" value="PTF14692.1"/>
    <property type="molecule type" value="Genomic_DNA"/>
</dbReference>
<evidence type="ECO:0000313" key="12">
    <source>
        <dbReference type="Proteomes" id="UP000242547"/>
    </source>
</evidence>
<dbReference type="EMBL" id="PYZH01000005">
    <property type="protein sequence ID" value="PTF16599.1"/>
    <property type="molecule type" value="Genomic_DNA"/>
</dbReference>
<dbReference type="PROSITE" id="PS50911">
    <property type="entry name" value="CHAP"/>
    <property type="match status" value="1"/>
</dbReference>
<evidence type="ECO:0000313" key="13">
    <source>
        <dbReference type="Proteomes" id="UP000243350"/>
    </source>
</evidence>
<dbReference type="InterPro" id="IPR036779">
    <property type="entry name" value="LysM_dom_sf"/>
</dbReference>
<evidence type="ECO:0000313" key="9">
    <source>
        <dbReference type="EMBL" id="PTF14692.1"/>
    </source>
</evidence>
<dbReference type="EMBL" id="PYZL01000015">
    <property type="protein sequence ID" value="PTE73914.1"/>
    <property type="molecule type" value="Genomic_DNA"/>
</dbReference>
<dbReference type="GeneID" id="48888655"/>
<feature type="region of interest" description="Disordered" evidence="4">
    <location>
        <begin position="190"/>
        <end position="256"/>
    </location>
</feature>
<organism evidence="8 12">
    <name type="scientific">Staphylococcus devriesei</name>
    <dbReference type="NCBI Taxonomy" id="586733"/>
    <lineage>
        <taxon>Bacteria</taxon>
        <taxon>Bacillati</taxon>
        <taxon>Bacillota</taxon>
        <taxon>Bacilli</taxon>
        <taxon>Bacillales</taxon>
        <taxon>Staphylococcaceae</taxon>
        <taxon>Staphylococcus</taxon>
    </lineage>
</organism>
<feature type="domain" description="Peptidase C51" evidence="6">
    <location>
        <begin position="256"/>
        <end position="378"/>
    </location>
</feature>
<proteinExistence type="predicted"/>
<feature type="signal peptide" evidence="5">
    <location>
        <begin position="1"/>
        <end position="25"/>
    </location>
</feature>
<accession>A0A2K4DUS8</accession>
<dbReference type="SMART" id="SM00257">
    <property type="entry name" value="LysM"/>
    <property type="match status" value="2"/>
</dbReference>
<dbReference type="Proteomes" id="UP000242088">
    <property type="component" value="Unassembled WGS sequence"/>
</dbReference>
<reference evidence="11 12" key="1">
    <citation type="journal article" date="2016" name="Front. Microbiol.">
        <title>Comprehensive Phylogenetic Analysis of Bovine Non-aureus Staphylococci Species Based on Whole-Genome Sequencing.</title>
        <authorList>
            <person name="Naushad S."/>
            <person name="Barkema H.W."/>
            <person name="Luby C."/>
            <person name="Condas L.A."/>
            <person name="Nobrega D.B."/>
            <person name="Carson D.A."/>
            <person name="De Buck J."/>
        </authorList>
    </citation>
    <scope>NUCLEOTIDE SEQUENCE [LARGE SCALE GENOMIC DNA]</scope>
    <source>
        <strain evidence="9 11">SNUC 1409</strain>
        <strain evidence="10 13">SNUC 4143</strain>
        <strain evidence="8 12">SNUC 761</strain>
    </source>
</reference>
<feature type="compositionally biased region" description="Polar residues" evidence="4">
    <location>
        <begin position="213"/>
        <end position="230"/>
    </location>
</feature>
<reference evidence="8" key="2">
    <citation type="submission" date="2018-03" db="EMBL/GenBank/DDBJ databases">
        <authorList>
            <person name="Keele B.F."/>
        </authorList>
    </citation>
    <scope>NUCLEOTIDE SEQUENCE</scope>
    <source>
        <strain evidence="10">SNUC 4143</strain>
        <strain evidence="8">SNUC 761</strain>
    </source>
</reference>
<evidence type="ECO:0000256" key="5">
    <source>
        <dbReference type="SAM" id="SignalP"/>
    </source>
</evidence>
<sequence>MRNKTLTVTLASIASFVGFNGLAHAQQTHVVKDTISVQELAHQFATTTSEIRSLNNITTNQIQSNTQVILPDNDIIEVKPGDTLNKIASAHHLTLNQLYALNPGLTLLIHPGDLIAVSEKGAASLDSSLVNYGATYTVPATDKQGEKSVKDDTVAKNVMINVDEHGEGAQLATSDVHKINVVQAPVDNSFNKQNVTHTSVTSSESSAPKPPSVSRTSAVSHVYHASTTSKAAHVTPSRPPMSHSTHTVSKQYKVSRNTPVSHSYSYRSIKNQGNQYYYGNCIYYAFNRRQQLGRSVGSYWGNANNWAHSARHAGLAVDHRAEVGAVFQTNAGYYGHVGVVERVNRDGSVYVSEMNWNGHFNHVTNRTIRNTAGYNFIH</sequence>
<dbReference type="GO" id="GO:0071555">
    <property type="term" value="P:cell wall organization"/>
    <property type="evidence" value="ECO:0007669"/>
    <property type="project" value="UniProtKB-KW"/>
</dbReference>
<feature type="compositionally biased region" description="Polar residues" evidence="4">
    <location>
        <begin position="242"/>
        <end position="256"/>
    </location>
</feature>
<feature type="domain" description="LysM" evidence="7">
    <location>
        <begin position="27"/>
        <end position="70"/>
    </location>
</feature>